<dbReference type="PANTHER" id="PTHR48475">
    <property type="entry name" value="RIBONUCLEASE H"/>
    <property type="match status" value="1"/>
</dbReference>
<protein>
    <submittedName>
        <fullName evidence="8">Retroelement</fullName>
    </submittedName>
</protein>
<proteinExistence type="predicted"/>
<dbReference type="GO" id="GO:0003964">
    <property type="term" value="F:RNA-directed DNA polymerase activity"/>
    <property type="evidence" value="ECO:0007669"/>
    <property type="project" value="UniProtKB-KW"/>
</dbReference>
<dbReference type="Pfam" id="PF17917">
    <property type="entry name" value="RT_RNaseH"/>
    <property type="match status" value="1"/>
</dbReference>
<dbReference type="InterPro" id="IPR043502">
    <property type="entry name" value="DNA/RNA_pol_sf"/>
</dbReference>
<evidence type="ECO:0000313" key="8">
    <source>
        <dbReference type="EMBL" id="AAN04213.1"/>
    </source>
</evidence>
<name>Q7G558_ORYSJ</name>
<dbReference type="SUPFAM" id="SSF56672">
    <property type="entry name" value="DNA/RNA polymerases"/>
    <property type="match status" value="1"/>
</dbReference>
<gene>
    <name evidence="8" type="ORF">OSJNBa0050E08.14</name>
</gene>
<evidence type="ECO:0000256" key="6">
    <source>
        <dbReference type="ARBA" id="ARBA00022918"/>
    </source>
</evidence>
<evidence type="ECO:0000256" key="2">
    <source>
        <dbReference type="ARBA" id="ARBA00022695"/>
    </source>
</evidence>
<dbReference type="GO" id="GO:0004519">
    <property type="term" value="F:endonuclease activity"/>
    <property type="evidence" value="ECO:0007669"/>
    <property type="project" value="UniProtKB-KW"/>
</dbReference>
<keyword evidence="6" id="KW-0695">RNA-directed DNA polymerase</keyword>
<evidence type="ECO:0000313" key="9">
    <source>
        <dbReference type="Proteomes" id="UP000000763"/>
    </source>
</evidence>
<keyword evidence="3" id="KW-0540">Nuclease</keyword>
<reference evidence="9" key="2">
    <citation type="journal article" date="2008" name="Nucleic Acids Res.">
        <title>The rice annotation project database (RAP-DB): 2008 update.</title>
        <authorList>
            <consortium name="The rice annotation project (RAP)"/>
        </authorList>
    </citation>
    <scope>GENOME REANNOTATION</scope>
    <source>
        <strain evidence="9">cv. Nipponbare</strain>
    </source>
</reference>
<reference evidence="9" key="1">
    <citation type="journal article" date="2005" name="Nature">
        <title>The map-based sequence of the rice genome.</title>
        <authorList>
            <consortium name="International rice genome sequencing project (IRGSP)"/>
            <person name="Matsumoto T."/>
            <person name="Wu J."/>
            <person name="Kanamori H."/>
            <person name="Katayose Y."/>
            <person name="Fujisawa M."/>
            <person name="Namiki N."/>
            <person name="Mizuno H."/>
            <person name="Yamamoto K."/>
            <person name="Antonio B.A."/>
            <person name="Baba T."/>
            <person name="Sakata K."/>
            <person name="Nagamura Y."/>
            <person name="Aoki H."/>
            <person name="Arikawa K."/>
            <person name="Arita K."/>
            <person name="Bito T."/>
            <person name="Chiden Y."/>
            <person name="Fujitsuka N."/>
            <person name="Fukunaka R."/>
            <person name="Hamada M."/>
            <person name="Harada C."/>
            <person name="Hayashi A."/>
            <person name="Hijishita S."/>
            <person name="Honda M."/>
            <person name="Hosokawa S."/>
            <person name="Ichikawa Y."/>
            <person name="Idonuma A."/>
            <person name="Iijima M."/>
            <person name="Ikeda M."/>
            <person name="Ikeno M."/>
            <person name="Ito K."/>
            <person name="Ito S."/>
            <person name="Ito T."/>
            <person name="Ito Y."/>
            <person name="Ito Y."/>
            <person name="Iwabuchi A."/>
            <person name="Kamiya K."/>
            <person name="Karasawa W."/>
            <person name="Kurita K."/>
            <person name="Katagiri S."/>
            <person name="Kikuta A."/>
            <person name="Kobayashi H."/>
            <person name="Kobayashi N."/>
            <person name="Machita K."/>
            <person name="Maehara T."/>
            <person name="Masukawa M."/>
            <person name="Mizubayashi T."/>
            <person name="Mukai Y."/>
            <person name="Nagasaki H."/>
            <person name="Nagata Y."/>
            <person name="Naito S."/>
            <person name="Nakashima M."/>
            <person name="Nakama Y."/>
            <person name="Nakamichi Y."/>
            <person name="Nakamura M."/>
            <person name="Meguro A."/>
            <person name="Negishi M."/>
            <person name="Ohta I."/>
            <person name="Ohta T."/>
            <person name="Okamoto M."/>
            <person name="Ono N."/>
            <person name="Saji S."/>
            <person name="Sakaguchi M."/>
            <person name="Sakai K."/>
            <person name="Shibata M."/>
            <person name="Shimokawa T."/>
            <person name="Song J."/>
            <person name="Takazaki Y."/>
            <person name="Terasawa K."/>
            <person name="Tsugane M."/>
            <person name="Tsuji K."/>
            <person name="Ueda S."/>
            <person name="Waki K."/>
            <person name="Yamagata H."/>
            <person name="Yamamoto M."/>
            <person name="Yamamoto S."/>
            <person name="Yamane H."/>
            <person name="Yoshiki S."/>
            <person name="Yoshihara R."/>
            <person name="Yukawa K."/>
            <person name="Zhong H."/>
            <person name="Yano M."/>
            <person name="Yuan Q."/>
            <person name="Ouyang S."/>
            <person name="Liu J."/>
            <person name="Jones K.M."/>
            <person name="Gansberger K."/>
            <person name="Moffat K."/>
            <person name="Hill J."/>
            <person name="Bera J."/>
            <person name="Fadrosh D."/>
            <person name="Jin S."/>
            <person name="Johri S."/>
            <person name="Kim M."/>
            <person name="Overton L."/>
            <person name="Reardon M."/>
            <person name="Tsitrin T."/>
            <person name="Vuong H."/>
            <person name="Weaver B."/>
            <person name="Ciecko A."/>
            <person name="Tallon L."/>
            <person name="Jackson J."/>
            <person name="Pai G."/>
            <person name="Aken S.V."/>
            <person name="Utterback T."/>
            <person name="Reidmuller S."/>
            <person name="Feldblyum T."/>
            <person name="Hsiao J."/>
            <person name="Zismann V."/>
            <person name="Iobst S."/>
            <person name="de Vazeille A.R."/>
            <person name="Buell C.R."/>
            <person name="Ying K."/>
            <person name="Li Y."/>
            <person name="Lu T."/>
            <person name="Huang Y."/>
            <person name="Zhao Q."/>
            <person name="Feng Q."/>
            <person name="Zhang L."/>
            <person name="Zhu J."/>
            <person name="Weng Q."/>
            <person name="Mu J."/>
            <person name="Lu Y."/>
            <person name="Fan D."/>
            <person name="Liu Y."/>
            <person name="Guan J."/>
            <person name="Zhang Y."/>
            <person name="Yu S."/>
            <person name="Liu X."/>
            <person name="Zhang Y."/>
            <person name="Hong G."/>
            <person name="Han B."/>
            <person name="Choisne N."/>
            <person name="Demange N."/>
            <person name="Orjeda G."/>
            <person name="Samain S."/>
            <person name="Cattolico L."/>
            <person name="Pelletier E."/>
            <person name="Couloux A."/>
            <person name="Segurens B."/>
            <person name="Wincker P."/>
            <person name="D'Hont A."/>
            <person name="Scarpelli C."/>
            <person name="Weissenbach J."/>
            <person name="Salanoubat M."/>
            <person name="Quetier F."/>
            <person name="Yu Y."/>
            <person name="Kim H.R."/>
            <person name="Rambo T."/>
            <person name="Currie J."/>
            <person name="Collura K."/>
            <person name="Luo M."/>
            <person name="Yang T."/>
            <person name="Ammiraju J.S.S."/>
            <person name="Engler F."/>
            <person name="Soderlund C."/>
            <person name="Wing R.A."/>
            <person name="Palmer L.E."/>
            <person name="de la Bastide M."/>
            <person name="Spiegel L."/>
            <person name="Nascimento L."/>
            <person name="Zutavern T."/>
            <person name="O'Shaughnessy A."/>
            <person name="Dike S."/>
            <person name="Dedhia N."/>
            <person name="Preston R."/>
            <person name="Balija V."/>
            <person name="McCombie W.R."/>
            <person name="Chow T."/>
            <person name="Chen H."/>
            <person name="Chung M."/>
            <person name="Chen C."/>
            <person name="Shaw J."/>
            <person name="Wu H."/>
            <person name="Hsiao K."/>
            <person name="Chao Y."/>
            <person name="Chu M."/>
            <person name="Cheng C."/>
            <person name="Hour A."/>
            <person name="Lee P."/>
            <person name="Lin S."/>
            <person name="Lin Y."/>
            <person name="Liou J."/>
            <person name="Liu S."/>
            <person name="Hsing Y."/>
            <person name="Raghuvanshi S."/>
            <person name="Mohanty A."/>
            <person name="Bharti A.K."/>
            <person name="Gaur A."/>
            <person name="Gupta V."/>
            <person name="Kumar D."/>
            <person name="Ravi V."/>
            <person name="Vij S."/>
            <person name="Kapur A."/>
            <person name="Khurana P."/>
            <person name="Khurana P."/>
            <person name="Khurana J.P."/>
            <person name="Tyagi A.K."/>
            <person name="Gaikwad K."/>
            <person name="Singh A."/>
            <person name="Dalal V."/>
            <person name="Srivastava S."/>
            <person name="Dixit A."/>
            <person name="Pal A.K."/>
            <person name="Ghazi I.A."/>
            <person name="Yadav M."/>
            <person name="Pandit A."/>
            <person name="Bhargava A."/>
            <person name="Sureshbabu K."/>
            <person name="Batra K."/>
            <person name="Sharma T.R."/>
            <person name="Mohapatra T."/>
            <person name="Singh N.K."/>
            <person name="Messing J."/>
            <person name="Nelson A.B."/>
            <person name="Fuks G."/>
            <person name="Kavchok S."/>
            <person name="Keizer G."/>
            <person name="Linton E."/>
            <person name="Llaca V."/>
            <person name="Song R."/>
            <person name="Tanyolac B."/>
            <person name="Young S."/>
            <person name="Ho-Il K."/>
            <person name="Hahn J.H."/>
            <person name="Sangsakoo G."/>
            <person name="Vanavichit A."/>
            <person name="de Mattos Luiz.A.T."/>
            <person name="Zimmer P.D."/>
            <person name="Malone G."/>
            <person name="Dellagostin O."/>
            <person name="de Oliveira A.C."/>
            <person name="Bevan M."/>
            <person name="Bancroft I."/>
            <person name="Minx P."/>
            <person name="Cordum H."/>
            <person name="Wilson R."/>
            <person name="Cheng Z."/>
            <person name="Jin W."/>
            <person name="Jiang J."/>
            <person name="Leong S.A."/>
            <person name="Iwama H."/>
            <person name="Gojobori T."/>
            <person name="Itoh T."/>
            <person name="Niimura Y."/>
            <person name="Fujii Y."/>
            <person name="Habara T."/>
            <person name="Sakai H."/>
            <person name="Sato Y."/>
            <person name="Wilson G."/>
            <person name="Kumar K."/>
            <person name="McCouch S."/>
            <person name="Juretic N."/>
            <person name="Hoen D."/>
            <person name="Wright S."/>
            <person name="Bruskiewich R."/>
            <person name="Bureau T."/>
            <person name="Miyao A."/>
            <person name="Hirochika H."/>
            <person name="Nishikawa T."/>
            <person name="Kadowaki K."/>
            <person name="Sugiura M."/>
            <person name="Burr B."/>
            <person name="Sasaki T."/>
        </authorList>
    </citation>
    <scope>NUCLEOTIDE SEQUENCE [LARGE SCALE GENOMIC DNA]</scope>
    <source>
        <strain evidence="9">cv. Nipponbare</strain>
    </source>
</reference>
<evidence type="ECO:0000259" key="7">
    <source>
        <dbReference type="Pfam" id="PF17917"/>
    </source>
</evidence>
<dbReference type="AlphaFoldDB" id="Q7G558"/>
<keyword evidence="4" id="KW-0255">Endonuclease</keyword>
<evidence type="ECO:0000256" key="5">
    <source>
        <dbReference type="ARBA" id="ARBA00022801"/>
    </source>
</evidence>
<evidence type="ECO:0000256" key="3">
    <source>
        <dbReference type="ARBA" id="ARBA00022722"/>
    </source>
</evidence>
<keyword evidence="1" id="KW-0808">Transferase</keyword>
<dbReference type="InterPro" id="IPR041373">
    <property type="entry name" value="RT_RNaseH"/>
</dbReference>
<dbReference type="Gene3D" id="3.30.70.270">
    <property type="match status" value="1"/>
</dbReference>
<keyword evidence="5" id="KW-0378">Hydrolase</keyword>
<dbReference type="InterPro" id="IPR043128">
    <property type="entry name" value="Rev_trsase/Diguanyl_cyclase"/>
</dbReference>
<sequence length="247" mass="27954">MSLCSIPLGHSKGKCYNGIRALADLSMCVENSNIGFMVSNHGFEANPGKIAVIHSMEPLADLKKLHKLTGCMVSLNRFTSQLGERGMPFFMLLKKSDDFTWTPEAQAAFNDFKRCRREEDGSIKKIQRSVYFISEVLSESKTRYTQIQKLRHAIFITVRKLSHCFQAHPVSVVTSHPLRYVMFNKEATGRIAKWAQLMAFDISFQLRVAIKSQVLSDFITEWTEEQQPGTPAGLLISPKGEKLCYVL</sequence>
<accession>Q7G558</accession>
<dbReference type="PANTHER" id="PTHR48475:SF2">
    <property type="entry name" value="RIBONUCLEASE H"/>
    <property type="match status" value="1"/>
</dbReference>
<evidence type="ECO:0000256" key="1">
    <source>
        <dbReference type="ARBA" id="ARBA00022679"/>
    </source>
</evidence>
<dbReference type="Proteomes" id="UP000000763">
    <property type="component" value="Chromosome 10"/>
</dbReference>
<feature type="domain" description="Reverse transcriptase RNase H-like" evidence="7">
    <location>
        <begin position="124"/>
        <end position="198"/>
    </location>
</feature>
<organism evidence="8 9">
    <name type="scientific">Oryza sativa subsp. japonica</name>
    <name type="common">Rice</name>
    <dbReference type="NCBI Taxonomy" id="39947"/>
    <lineage>
        <taxon>Eukaryota</taxon>
        <taxon>Viridiplantae</taxon>
        <taxon>Streptophyta</taxon>
        <taxon>Embryophyta</taxon>
        <taxon>Tracheophyta</taxon>
        <taxon>Spermatophyta</taxon>
        <taxon>Magnoliopsida</taxon>
        <taxon>Liliopsida</taxon>
        <taxon>Poales</taxon>
        <taxon>Poaceae</taxon>
        <taxon>BOP clade</taxon>
        <taxon>Oryzoideae</taxon>
        <taxon>Oryzeae</taxon>
        <taxon>Oryzinae</taxon>
        <taxon>Oryza</taxon>
        <taxon>Oryza sativa</taxon>
    </lineage>
</organism>
<dbReference type="EMBL" id="AC098696">
    <property type="protein sequence ID" value="AAN04213.1"/>
    <property type="molecule type" value="Genomic_DNA"/>
</dbReference>
<keyword evidence="2" id="KW-0548">Nucleotidyltransferase</keyword>
<dbReference type="GO" id="GO:0016787">
    <property type="term" value="F:hydrolase activity"/>
    <property type="evidence" value="ECO:0007669"/>
    <property type="project" value="UniProtKB-KW"/>
</dbReference>
<evidence type="ECO:0000256" key="4">
    <source>
        <dbReference type="ARBA" id="ARBA00022759"/>
    </source>
</evidence>